<dbReference type="Pfam" id="PF13374">
    <property type="entry name" value="TPR_10"/>
    <property type="match status" value="2"/>
</dbReference>
<dbReference type="PROSITE" id="PS50011">
    <property type="entry name" value="PROTEIN_KINASE_DOM"/>
    <property type="match status" value="1"/>
</dbReference>
<keyword evidence="7" id="KW-1133">Transmembrane helix</keyword>
<reference evidence="9 10" key="1">
    <citation type="submission" date="2022-11" db="EMBL/GenBank/DDBJ databases">
        <title>Minimal conservation of predation-associated metabolite biosynthetic gene clusters underscores biosynthetic potential of Myxococcota including descriptions for ten novel species: Archangium lansinium sp. nov., Myxococcus landrumus sp. nov., Nannocystis bai.</title>
        <authorList>
            <person name="Ahearne A."/>
            <person name="Stevens C."/>
            <person name="Dowd S."/>
        </authorList>
    </citation>
    <scope>NUCLEOTIDE SEQUENCE [LARGE SCALE GENOMIC DNA]</scope>
    <source>
        <strain evidence="9 10">NCELM</strain>
    </source>
</reference>
<accession>A0ABT5B6Y4</accession>
<keyword evidence="7" id="KW-0812">Transmembrane</keyword>
<dbReference type="InterPro" id="IPR019734">
    <property type="entry name" value="TPR_rpt"/>
</dbReference>
<dbReference type="Gene3D" id="3.30.200.20">
    <property type="entry name" value="Phosphorylase Kinase, domain 1"/>
    <property type="match status" value="1"/>
</dbReference>
<evidence type="ECO:0000256" key="3">
    <source>
        <dbReference type="ARBA" id="ARBA00022803"/>
    </source>
</evidence>
<feature type="binding site" evidence="5">
    <location>
        <position position="74"/>
    </location>
    <ligand>
        <name>ATP</name>
        <dbReference type="ChEBI" id="CHEBI:30616"/>
    </ligand>
</feature>
<protein>
    <submittedName>
        <fullName evidence="9">Serine/threonine-protein kinase</fullName>
    </submittedName>
</protein>
<dbReference type="InterPro" id="IPR011990">
    <property type="entry name" value="TPR-like_helical_dom_sf"/>
</dbReference>
<dbReference type="SMART" id="SM00028">
    <property type="entry name" value="TPR"/>
    <property type="match status" value="5"/>
</dbReference>
<dbReference type="EMBL" id="JAQNDN010000007">
    <property type="protein sequence ID" value="MDC0669284.1"/>
    <property type="molecule type" value="Genomic_DNA"/>
</dbReference>
<feature type="transmembrane region" description="Helical" evidence="7">
    <location>
        <begin position="45"/>
        <end position="63"/>
    </location>
</feature>
<dbReference type="Proteomes" id="UP001217838">
    <property type="component" value="Unassembled WGS sequence"/>
</dbReference>
<keyword evidence="9" id="KW-0808">Transferase</keyword>
<evidence type="ECO:0000256" key="5">
    <source>
        <dbReference type="PROSITE-ProRule" id="PRU10141"/>
    </source>
</evidence>
<dbReference type="PROSITE" id="PS00108">
    <property type="entry name" value="PROTEIN_KINASE_ST"/>
    <property type="match status" value="1"/>
</dbReference>
<name>A0ABT5B6Y4_9BACT</name>
<dbReference type="InterPro" id="IPR000719">
    <property type="entry name" value="Prot_kinase_dom"/>
</dbReference>
<evidence type="ECO:0000256" key="7">
    <source>
        <dbReference type="SAM" id="Phobius"/>
    </source>
</evidence>
<keyword evidence="10" id="KW-1185">Reference proteome</keyword>
<keyword evidence="2 5" id="KW-0547">Nucleotide-binding</keyword>
<organism evidence="9 10">
    <name type="scientific">Nannocystis radixulma</name>
    <dbReference type="NCBI Taxonomy" id="2995305"/>
    <lineage>
        <taxon>Bacteria</taxon>
        <taxon>Pseudomonadati</taxon>
        <taxon>Myxococcota</taxon>
        <taxon>Polyangia</taxon>
        <taxon>Nannocystales</taxon>
        <taxon>Nannocystaceae</taxon>
        <taxon>Nannocystis</taxon>
    </lineage>
</organism>
<keyword evidence="3" id="KW-0802">TPR repeat</keyword>
<dbReference type="RefSeq" id="WP_271999050.1">
    <property type="nucleotide sequence ID" value="NZ_JAQNDN010000007.1"/>
</dbReference>
<feature type="domain" description="Protein kinase" evidence="8">
    <location>
        <begin position="45"/>
        <end position="322"/>
    </location>
</feature>
<keyword evidence="7" id="KW-0472">Membrane</keyword>
<evidence type="ECO:0000313" key="10">
    <source>
        <dbReference type="Proteomes" id="UP001217838"/>
    </source>
</evidence>
<evidence type="ECO:0000256" key="1">
    <source>
        <dbReference type="ARBA" id="ARBA00022737"/>
    </source>
</evidence>
<dbReference type="Pfam" id="PF00069">
    <property type="entry name" value="Pkinase"/>
    <property type="match status" value="1"/>
</dbReference>
<dbReference type="PANTHER" id="PTHR45641">
    <property type="entry name" value="TETRATRICOPEPTIDE REPEAT PROTEIN (AFU_ORTHOLOGUE AFUA_6G03870)"/>
    <property type="match status" value="1"/>
</dbReference>
<dbReference type="InterPro" id="IPR008271">
    <property type="entry name" value="Ser/Thr_kinase_AS"/>
</dbReference>
<dbReference type="Pfam" id="PF13424">
    <property type="entry name" value="TPR_12"/>
    <property type="match status" value="2"/>
</dbReference>
<proteinExistence type="predicted"/>
<comment type="caution">
    <text evidence="9">The sequence shown here is derived from an EMBL/GenBank/DDBJ whole genome shotgun (WGS) entry which is preliminary data.</text>
</comment>
<feature type="region of interest" description="Disordered" evidence="6">
    <location>
        <begin position="192"/>
        <end position="219"/>
    </location>
</feature>
<feature type="transmembrane region" description="Helical" evidence="7">
    <location>
        <begin position="321"/>
        <end position="342"/>
    </location>
</feature>
<keyword evidence="1" id="KW-0677">Repeat</keyword>
<evidence type="ECO:0000256" key="2">
    <source>
        <dbReference type="ARBA" id="ARBA00022741"/>
    </source>
</evidence>
<dbReference type="CDD" id="cd14014">
    <property type="entry name" value="STKc_PknB_like"/>
    <property type="match status" value="1"/>
</dbReference>
<gene>
    <name evidence="9" type="ORF">POL58_16140</name>
</gene>
<evidence type="ECO:0000256" key="6">
    <source>
        <dbReference type="SAM" id="MobiDB-lite"/>
    </source>
</evidence>
<dbReference type="PANTHER" id="PTHR45641:SF19">
    <property type="entry name" value="NEPHROCYSTIN-3"/>
    <property type="match status" value="1"/>
</dbReference>
<dbReference type="GO" id="GO:0016301">
    <property type="term" value="F:kinase activity"/>
    <property type="evidence" value="ECO:0007669"/>
    <property type="project" value="UniProtKB-KW"/>
</dbReference>
<dbReference type="Gene3D" id="1.25.40.10">
    <property type="entry name" value="Tetratricopeptide repeat domain"/>
    <property type="match status" value="2"/>
</dbReference>
<evidence type="ECO:0000259" key="8">
    <source>
        <dbReference type="PROSITE" id="PS50011"/>
    </source>
</evidence>
<keyword evidence="4 5" id="KW-0067">ATP-binding</keyword>
<dbReference type="Gene3D" id="1.10.510.10">
    <property type="entry name" value="Transferase(Phosphotransferase) domain 1"/>
    <property type="match status" value="1"/>
</dbReference>
<dbReference type="SUPFAM" id="SSF48452">
    <property type="entry name" value="TPR-like"/>
    <property type="match status" value="2"/>
</dbReference>
<evidence type="ECO:0000256" key="4">
    <source>
        <dbReference type="ARBA" id="ARBA00022840"/>
    </source>
</evidence>
<sequence length="922" mass="98768">METAPTKTVPTLPVTVSPHADTVFAGEMSPPALDRLVRGVLVGRYIVIDLVGSGGMGAVYAAYDPELNRKVALKLLLPGSSPDRARQPQLLREAQMMAQLSHPNICAIHDVGAFHEQLFFAMEFVVGVTLRAWLKQQGWRDIMEVLLSVGRGIAAAHAVGIVHGDLKPENVMIGADGRPRVMDFGIARAHRTEENLVTNSEPGARTDEPRTAPSSIRGTPQYMAPELWNSASDTLSDQFAYCVMAWEALHGERPFSADFAASVVDVKQLHPRPAPPSAQVPSWARRILMRGLSGRPEDRFPTMDSLLAALASGQARRRRSWFVIGAAVLGLASGGVAGGLAWQEQRRVAACEAAGASLGADVWSDEARTRVKNGLVSSGIPDPDQATERVAGWIDTFVARWQQVRTEACLAGDARPLVCLVDQRERLGLLVATLAEEKGPVASKAIRAVAALPDPRVCADPALTRLPQPIERLDAQALVASLRQDLRRGQVLEVTGRGPEARALVDSVVGRADVAGLHSLAIEATQVAGSMAELAGDSSVAEVLLREAMVEAGAAALDDIAADAAIHLTLVVGKSLGRHVEALRIGEVAEMFVRRIGQVDRPRHARLLAHMAWARHMSGDLREALALEERAVEILRRELGEAHPDLVLATDHLASLRRDQGQYAEALKEYTSALALAETLLGPDSPDAAITLSNMGFLHSFLGDHEQALAMQRRALAIFERNFGPAHPDVARARSNLANALAMSGDVAGSLAEHRRAIAGAEAALGVNHRDLPPMLHDLAYAQTILGEFAEAEQNLRRALKIWEAALGADDARVGALLTALGDVMVKAGRAAEAVSMLDRSVRIAEAQGAPRERVADARVSLARAVWAARGDREAALAIAEEAAAAYRSAGAVRANFLAELESWMREVSAGPTPRRVEPPAR</sequence>
<evidence type="ECO:0000313" key="9">
    <source>
        <dbReference type="EMBL" id="MDC0669284.1"/>
    </source>
</evidence>
<keyword evidence="9" id="KW-0418">Kinase</keyword>
<dbReference type="InterPro" id="IPR017441">
    <property type="entry name" value="Protein_kinase_ATP_BS"/>
</dbReference>
<dbReference type="InterPro" id="IPR011009">
    <property type="entry name" value="Kinase-like_dom_sf"/>
</dbReference>
<dbReference type="SUPFAM" id="SSF56112">
    <property type="entry name" value="Protein kinase-like (PK-like)"/>
    <property type="match status" value="1"/>
</dbReference>
<dbReference type="PROSITE" id="PS00107">
    <property type="entry name" value="PROTEIN_KINASE_ATP"/>
    <property type="match status" value="1"/>
</dbReference>
<dbReference type="SMART" id="SM00220">
    <property type="entry name" value="S_TKc"/>
    <property type="match status" value="1"/>
</dbReference>